<organism evidence="2 3">
    <name type="scientific">Adiantum capillus-veneris</name>
    <name type="common">Maidenhair fern</name>
    <dbReference type="NCBI Taxonomy" id="13818"/>
    <lineage>
        <taxon>Eukaryota</taxon>
        <taxon>Viridiplantae</taxon>
        <taxon>Streptophyta</taxon>
        <taxon>Embryophyta</taxon>
        <taxon>Tracheophyta</taxon>
        <taxon>Polypodiopsida</taxon>
        <taxon>Polypodiidae</taxon>
        <taxon>Polypodiales</taxon>
        <taxon>Pteridineae</taxon>
        <taxon>Pteridaceae</taxon>
        <taxon>Vittarioideae</taxon>
        <taxon>Adiantum</taxon>
    </lineage>
</organism>
<dbReference type="Gene3D" id="3.60.40.10">
    <property type="entry name" value="PPM-type phosphatase domain"/>
    <property type="match status" value="1"/>
</dbReference>
<evidence type="ECO:0000259" key="1">
    <source>
        <dbReference type="PROSITE" id="PS51746"/>
    </source>
</evidence>
<proteinExistence type="predicted"/>
<dbReference type="InterPro" id="IPR036457">
    <property type="entry name" value="PPM-type-like_dom_sf"/>
</dbReference>
<dbReference type="PROSITE" id="PS51746">
    <property type="entry name" value="PPM_2"/>
    <property type="match status" value="1"/>
</dbReference>
<dbReference type="Pfam" id="PF00481">
    <property type="entry name" value="PP2C"/>
    <property type="match status" value="1"/>
</dbReference>
<keyword evidence="3" id="KW-1185">Reference proteome</keyword>
<dbReference type="InterPro" id="IPR015655">
    <property type="entry name" value="PP2C"/>
</dbReference>
<dbReference type="SMART" id="SM00332">
    <property type="entry name" value="PP2Cc"/>
    <property type="match status" value="1"/>
</dbReference>
<reference evidence="2" key="1">
    <citation type="submission" date="2021-01" db="EMBL/GenBank/DDBJ databases">
        <title>Adiantum capillus-veneris genome.</title>
        <authorList>
            <person name="Fang Y."/>
            <person name="Liao Q."/>
        </authorList>
    </citation>
    <scope>NUCLEOTIDE SEQUENCE</scope>
    <source>
        <strain evidence="2">H3</strain>
        <tissue evidence="2">Leaf</tissue>
    </source>
</reference>
<dbReference type="PANTHER" id="PTHR13832">
    <property type="entry name" value="PROTEIN PHOSPHATASE 2C"/>
    <property type="match status" value="1"/>
</dbReference>
<dbReference type="InterPro" id="IPR001932">
    <property type="entry name" value="PPM-type_phosphatase-like_dom"/>
</dbReference>
<protein>
    <recommendedName>
        <fullName evidence="1">PPM-type phosphatase domain-containing protein</fullName>
    </recommendedName>
</protein>
<gene>
    <name evidence="2" type="ORF">GOP47_0003014</name>
</gene>
<evidence type="ECO:0000313" key="2">
    <source>
        <dbReference type="EMBL" id="KAI5083271.1"/>
    </source>
</evidence>
<feature type="domain" description="PPM-type phosphatase" evidence="1">
    <location>
        <begin position="41"/>
        <end position="297"/>
    </location>
</feature>
<dbReference type="EMBL" id="JABFUD020000002">
    <property type="protein sequence ID" value="KAI5083271.1"/>
    <property type="molecule type" value="Genomic_DNA"/>
</dbReference>
<dbReference type="GO" id="GO:0004722">
    <property type="term" value="F:protein serine/threonine phosphatase activity"/>
    <property type="evidence" value="ECO:0007669"/>
    <property type="project" value="InterPro"/>
</dbReference>
<dbReference type="SUPFAM" id="SSF81606">
    <property type="entry name" value="PP2C-like"/>
    <property type="match status" value="1"/>
</dbReference>
<dbReference type="CDD" id="cd00143">
    <property type="entry name" value="PP2Cc"/>
    <property type="match status" value="1"/>
</dbReference>
<dbReference type="AlphaFoldDB" id="A0A9D4VCQ4"/>
<comment type="caution">
    <text evidence="2">The sequence shown here is derived from an EMBL/GenBank/DDBJ whole genome shotgun (WGS) entry which is preliminary data.</text>
</comment>
<dbReference type="SMART" id="SM00331">
    <property type="entry name" value="PP2C_SIG"/>
    <property type="match status" value="1"/>
</dbReference>
<evidence type="ECO:0000313" key="3">
    <source>
        <dbReference type="Proteomes" id="UP000886520"/>
    </source>
</evidence>
<dbReference type="PANTHER" id="PTHR13832:SF790">
    <property type="entry name" value="PROTEIN PHOSPHATASE 2C 22-RELATED"/>
    <property type="match status" value="1"/>
</dbReference>
<dbReference type="OrthoDB" id="10264738at2759"/>
<dbReference type="Proteomes" id="UP000886520">
    <property type="component" value="Chromosome 3"/>
</dbReference>
<accession>A0A9D4VCQ4</accession>
<name>A0A9D4VCQ4_ADICA</name>
<sequence>MSIIFTETSNRTSIANAVDQTLLPLHGLQSSPMLRVSPCIRSGVWFDRGSRINMEDEHVVIDNLQEYPGSHTEGSFYGVFDGHEGRSAAEFVRDKLLSFLLQNAAFPFSVEKALHNAFLETDAAFAEACSLDEGLSSGTTALTVLVLGREVFVANAGDCRAILCRKGKPKEMSRDHKPDVERARIEALGGFIDDGYLNGQLSVARALGNWHIEGLKGVNGPLIADPEVQHLSLTDDDEFMIIGCDGFWDVFTNEEAVTFARRRLQQHNDPTDCSRELVDEALRRNTTDNLTVLTVTTILRFFGECSEAHFFEDDFTYLGCGRIALDSNKGIKGYIDEAKSYVLCKNSLMDGELIAGCLNYVSLVATVRLYEQIAMDILFLLEEKKCKTLPIMSERCGMARSQNWRGEERHNCRVMQENPIIP</sequence>